<protein>
    <submittedName>
        <fullName evidence="2">Uncharacterized protein</fullName>
    </submittedName>
</protein>
<name>A0A437C4S1_ORYJA</name>
<proteinExistence type="predicted"/>
<keyword evidence="3" id="KW-1185">Reference proteome</keyword>
<dbReference type="AlphaFoldDB" id="A0A437C4S1"/>
<organism evidence="2 3">
    <name type="scientific">Oryzias javanicus</name>
    <name type="common">Javanese ricefish</name>
    <name type="synonym">Aplocheilus javanicus</name>
    <dbReference type="NCBI Taxonomy" id="123683"/>
    <lineage>
        <taxon>Eukaryota</taxon>
        <taxon>Metazoa</taxon>
        <taxon>Chordata</taxon>
        <taxon>Craniata</taxon>
        <taxon>Vertebrata</taxon>
        <taxon>Euteleostomi</taxon>
        <taxon>Actinopterygii</taxon>
        <taxon>Neopterygii</taxon>
        <taxon>Teleostei</taxon>
        <taxon>Neoteleostei</taxon>
        <taxon>Acanthomorphata</taxon>
        <taxon>Ovalentaria</taxon>
        <taxon>Atherinomorphae</taxon>
        <taxon>Beloniformes</taxon>
        <taxon>Adrianichthyidae</taxon>
        <taxon>Oryziinae</taxon>
        <taxon>Oryzias</taxon>
    </lineage>
</organism>
<evidence type="ECO:0000256" key="1">
    <source>
        <dbReference type="SAM" id="MobiDB-lite"/>
    </source>
</evidence>
<sequence>MSQEGGGAEAGEPGGSARPHRTGSDSPEVNGQHRPASPAGGGVSSDAEEEEAGLSPGDGRPQSEKGAAKKRTHVGARPSSSSPSEKKLKT</sequence>
<dbReference type="Proteomes" id="UP000283210">
    <property type="component" value="Chromosome 22"/>
</dbReference>
<evidence type="ECO:0000313" key="2">
    <source>
        <dbReference type="EMBL" id="RVE57591.1"/>
    </source>
</evidence>
<dbReference type="EMBL" id="CM012458">
    <property type="protein sequence ID" value="RVE57591.1"/>
    <property type="molecule type" value="Genomic_DNA"/>
</dbReference>
<feature type="compositionally biased region" description="Gly residues" evidence="1">
    <location>
        <begin position="1"/>
        <end position="14"/>
    </location>
</feature>
<reference evidence="2 3" key="2">
    <citation type="submission" date="2019-01" db="EMBL/GenBank/DDBJ databases">
        <title>A chromosome length genome reference of the Java medaka (oryzias javanicus).</title>
        <authorList>
            <person name="Herpin A."/>
            <person name="Takehana Y."/>
            <person name="Naruse K."/>
            <person name="Ansai S."/>
            <person name="Kawaguchi M."/>
        </authorList>
    </citation>
    <scope>NUCLEOTIDE SEQUENCE [LARGE SCALE GENOMIC DNA]</scope>
    <source>
        <strain evidence="2">RS831</strain>
        <tissue evidence="2">Whole body</tissue>
    </source>
</reference>
<evidence type="ECO:0000313" key="3">
    <source>
        <dbReference type="Proteomes" id="UP000283210"/>
    </source>
</evidence>
<gene>
    <name evidence="2" type="ORF">OJAV_G00217720</name>
</gene>
<feature type="region of interest" description="Disordered" evidence="1">
    <location>
        <begin position="1"/>
        <end position="90"/>
    </location>
</feature>
<accession>A0A437C4S1</accession>
<reference evidence="2 3" key="1">
    <citation type="submission" date="2018-11" db="EMBL/GenBank/DDBJ databases">
        <authorList>
            <person name="Lopez-Roques C."/>
            <person name="Donnadieu C."/>
            <person name="Bouchez O."/>
            <person name="Klopp C."/>
            <person name="Cabau C."/>
            <person name="Zahm M."/>
        </authorList>
    </citation>
    <scope>NUCLEOTIDE SEQUENCE [LARGE SCALE GENOMIC DNA]</scope>
    <source>
        <strain evidence="2">RS831</strain>
        <tissue evidence="2">Whole body</tissue>
    </source>
</reference>